<keyword evidence="13" id="KW-0472">Membrane</keyword>
<evidence type="ECO:0000313" key="19">
    <source>
        <dbReference type="EMBL" id="EDV26244.1"/>
    </source>
</evidence>
<dbReference type="InParanoid" id="B3RQX8"/>
<dbReference type="RefSeq" id="XP_002110240.1">
    <property type="nucleotide sequence ID" value="XM_002110204.1"/>
</dbReference>
<dbReference type="PANTHER" id="PTHR11675">
    <property type="entry name" value="N-ACETYLGALACTOSAMINYLTRANSFERASE"/>
    <property type="match status" value="1"/>
</dbReference>
<dbReference type="GO" id="GO:0000139">
    <property type="term" value="C:Golgi membrane"/>
    <property type="evidence" value="ECO:0007669"/>
    <property type="project" value="UniProtKB-SubCell"/>
</dbReference>
<evidence type="ECO:0000256" key="10">
    <source>
        <dbReference type="ARBA" id="ARBA00022968"/>
    </source>
</evidence>
<evidence type="ECO:0000256" key="1">
    <source>
        <dbReference type="ARBA" id="ARBA00001936"/>
    </source>
</evidence>
<dbReference type="Pfam" id="PF00652">
    <property type="entry name" value="Ricin_B_lectin"/>
    <property type="match status" value="1"/>
</dbReference>
<dbReference type="OrthoDB" id="330637at2759"/>
<protein>
    <recommendedName>
        <fullName evidence="16">Polypeptide N-acetylgalactosaminyltransferase</fullName>
        <ecNumber evidence="16">2.4.1.-</ecNumber>
    </recommendedName>
    <alternativeName>
        <fullName evidence="16">Protein-UDP acetylgalactosaminyltransferase</fullName>
    </alternativeName>
</protein>
<evidence type="ECO:0000256" key="12">
    <source>
        <dbReference type="ARBA" id="ARBA00023034"/>
    </source>
</evidence>
<dbReference type="AlphaFoldDB" id="B3RQX8"/>
<evidence type="ECO:0000256" key="14">
    <source>
        <dbReference type="ARBA" id="ARBA00023157"/>
    </source>
</evidence>
<reference evidence="19 20" key="1">
    <citation type="journal article" date="2008" name="Nature">
        <title>The Trichoplax genome and the nature of placozoans.</title>
        <authorList>
            <person name="Srivastava M."/>
            <person name="Begovic E."/>
            <person name="Chapman J."/>
            <person name="Putnam N.H."/>
            <person name="Hellsten U."/>
            <person name="Kawashima T."/>
            <person name="Kuo A."/>
            <person name="Mitros T."/>
            <person name="Salamov A."/>
            <person name="Carpenter M.L."/>
            <person name="Signorovitch A.Y."/>
            <person name="Moreno M.A."/>
            <person name="Kamm K."/>
            <person name="Grimwood J."/>
            <person name="Schmutz J."/>
            <person name="Shapiro H."/>
            <person name="Grigoriev I.V."/>
            <person name="Buss L.W."/>
            <person name="Schierwater B."/>
            <person name="Dellaporta S.L."/>
            <person name="Rokhsar D.S."/>
        </authorList>
    </citation>
    <scope>NUCLEOTIDE SEQUENCE [LARGE SCALE GENOMIC DNA]</scope>
    <source>
        <strain evidence="19 20">Grell-BS-1999</strain>
    </source>
</reference>
<dbReference type="Pfam" id="PF00535">
    <property type="entry name" value="Glycos_transf_2"/>
    <property type="match status" value="1"/>
</dbReference>
<keyword evidence="14 16" id="KW-1015">Disulfide bond</keyword>
<dbReference type="EC" id="2.4.1.-" evidence="16"/>
<dbReference type="CDD" id="cd02510">
    <property type="entry name" value="pp-GalNAc-T"/>
    <property type="match status" value="1"/>
</dbReference>
<evidence type="ECO:0000256" key="15">
    <source>
        <dbReference type="ARBA" id="ARBA00023211"/>
    </source>
</evidence>
<sequence length="481" mass="55843">MMPAFRPTLPHYRRNSYGENGQAVVVPAVYKEESDRLFSRNRFNQWASDRISLHRTLPDQRPAACRKQLFPTNLPPASLVIVFHNEAWSTLLRTVHSVLDRSDPRLMREIILVDDCSEIKGHEELQAPLEKYIQKLKIVKLVRNKKRQGLIRARLRGYKEVTSPVIVFLDAHCEVVDGWLEPLLARIHENRSNVVCPEIDVISFENFGYSYASGIRGVFNWNLHFRWRTLPAVEQQRRKSVIDPIRSPTMAGGLFAIHKKYFEDIGLYDDEMDIWGGENLEMSFRIWQCGGNLEIIPCSHVGHVFRKSQPYTFPKGAGETLNKNLQRVAEVWMDNYKDIFYNRFPNLRQHSYGDISKRIELRKKLKCKSFDWYLKNVFTDVQYPDMIFLAKGELRNPSTGYCLDSMGNKEYADIGIYPCHGQGGNQLLTYTIRKELEMDEVCLDALSRRVAGTVKMAPCHRKKGTQLWEHKEVSNDTNKSI</sequence>
<evidence type="ECO:0000256" key="13">
    <source>
        <dbReference type="ARBA" id="ARBA00023136"/>
    </source>
</evidence>
<proteinExistence type="inferred from homology"/>
<evidence type="ECO:0000313" key="20">
    <source>
        <dbReference type="Proteomes" id="UP000009022"/>
    </source>
</evidence>
<dbReference type="InterPro" id="IPR035992">
    <property type="entry name" value="Ricin_B-like_lectins"/>
</dbReference>
<dbReference type="SUPFAM" id="SSF53448">
    <property type="entry name" value="Nucleotide-diphospho-sugar transferases"/>
    <property type="match status" value="1"/>
</dbReference>
<dbReference type="UniPathway" id="UPA00378"/>
<evidence type="ECO:0000256" key="8">
    <source>
        <dbReference type="ARBA" id="ARBA00022723"/>
    </source>
</evidence>
<gene>
    <name evidence="19" type="ORF">TRIADDRAFT_22839</name>
</gene>
<comment type="similarity">
    <text evidence="4 16">Belongs to the glycosyltransferase 2 family. GalNAc-T subfamily.</text>
</comment>
<dbReference type="FunCoup" id="B3RQX8">
    <property type="interactions" value="1409"/>
</dbReference>
<dbReference type="GeneID" id="6751991"/>
<dbReference type="EMBL" id="DS985243">
    <property type="protein sequence ID" value="EDV26244.1"/>
    <property type="molecule type" value="Genomic_DNA"/>
</dbReference>
<keyword evidence="6 16" id="KW-0808">Transferase</keyword>
<dbReference type="GO" id="GO:0005794">
    <property type="term" value="C:Golgi apparatus"/>
    <property type="evidence" value="ECO:0000318"/>
    <property type="project" value="GO_Central"/>
</dbReference>
<feature type="domain" description="Glycosyltransferase 2-like" evidence="17">
    <location>
        <begin position="78"/>
        <end position="262"/>
    </location>
</feature>
<dbReference type="KEGG" id="tad:TRIADDRAFT_22839"/>
<comment type="cofactor">
    <cofactor evidence="1 16">
        <name>Mn(2+)</name>
        <dbReference type="ChEBI" id="CHEBI:29035"/>
    </cofactor>
</comment>
<accession>B3RQX8</accession>
<evidence type="ECO:0000256" key="11">
    <source>
        <dbReference type="ARBA" id="ARBA00022989"/>
    </source>
</evidence>
<dbReference type="SUPFAM" id="SSF50370">
    <property type="entry name" value="Ricin B-like lectins"/>
    <property type="match status" value="1"/>
</dbReference>
<dbReference type="OMA" id="IRRDIAC"/>
<dbReference type="PROSITE" id="PS50231">
    <property type="entry name" value="RICIN_B_LECTIN"/>
    <property type="match status" value="1"/>
</dbReference>
<dbReference type="InterPro" id="IPR045885">
    <property type="entry name" value="GalNAc-T"/>
</dbReference>
<dbReference type="GO" id="GO:0006493">
    <property type="term" value="P:protein O-linked glycosylation"/>
    <property type="evidence" value="ECO:0000318"/>
    <property type="project" value="GO_Central"/>
</dbReference>
<evidence type="ECO:0000256" key="3">
    <source>
        <dbReference type="ARBA" id="ARBA00004922"/>
    </source>
</evidence>
<keyword evidence="7" id="KW-0812">Transmembrane</keyword>
<comment type="pathway">
    <text evidence="3 16">Protein modification; protein glycosylation.</text>
</comment>
<evidence type="ECO:0000256" key="7">
    <source>
        <dbReference type="ARBA" id="ARBA00022692"/>
    </source>
</evidence>
<dbReference type="InterPro" id="IPR000772">
    <property type="entry name" value="Ricin_B_lectin"/>
</dbReference>
<evidence type="ECO:0000259" key="17">
    <source>
        <dbReference type="Pfam" id="PF00535"/>
    </source>
</evidence>
<dbReference type="PhylomeDB" id="B3RQX8"/>
<dbReference type="GO" id="GO:0030246">
    <property type="term" value="F:carbohydrate binding"/>
    <property type="evidence" value="ECO:0007669"/>
    <property type="project" value="UniProtKB-KW"/>
</dbReference>
<evidence type="ECO:0000259" key="18">
    <source>
        <dbReference type="Pfam" id="PF00652"/>
    </source>
</evidence>
<dbReference type="HOGENOM" id="CLU_013477_0_1_1"/>
<comment type="subcellular location">
    <subcellularLocation>
        <location evidence="2 16">Golgi apparatus membrane</location>
        <topology evidence="2 16">Single-pass type II membrane protein</topology>
    </subcellularLocation>
</comment>
<dbReference type="GO" id="GO:0004653">
    <property type="term" value="F:polypeptide N-acetylgalactosaminyltransferase activity"/>
    <property type="evidence" value="ECO:0000318"/>
    <property type="project" value="GO_Central"/>
</dbReference>
<evidence type="ECO:0000256" key="6">
    <source>
        <dbReference type="ARBA" id="ARBA00022679"/>
    </source>
</evidence>
<dbReference type="InterPro" id="IPR029044">
    <property type="entry name" value="Nucleotide-diphossugar_trans"/>
</dbReference>
<dbReference type="Gene3D" id="3.90.550.10">
    <property type="entry name" value="Spore Coat Polysaccharide Biosynthesis Protein SpsA, Chain A"/>
    <property type="match status" value="1"/>
</dbReference>
<keyword evidence="9 16" id="KW-0430">Lectin</keyword>
<keyword evidence="12 16" id="KW-0333">Golgi apparatus</keyword>
<evidence type="ECO:0000256" key="5">
    <source>
        <dbReference type="ARBA" id="ARBA00022676"/>
    </source>
</evidence>
<dbReference type="InterPro" id="IPR001173">
    <property type="entry name" value="Glyco_trans_2-like"/>
</dbReference>
<keyword evidence="15 16" id="KW-0464">Manganese</keyword>
<dbReference type="Gene3D" id="2.80.10.50">
    <property type="match status" value="1"/>
</dbReference>
<dbReference type="CTD" id="6751991"/>
<evidence type="ECO:0000256" key="16">
    <source>
        <dbReference type="RuleBase" id="RU361242"/>
    </source>
</evidence>
<evidence type="ECO:0000256" key="4">
    <source>
        <dbReference type="ARBA" id="ARBA00005680"/>
    </source>
</evidence>
<evidence type="ECO:0000256" key="9">
    <source>
        <dbReference type="ARBA" id="ARBA00022734"/>
    </source>
</evidence>
<name>B3RQX8_TRIAD</name>
<evidence type="ECO:0000256" key="2">
    <source>
        <dbReference type="ARBA" id="ARBA00004323"/>
    </source>
</evidence>
<keyword evidence="11" id="KW-1133">Transmembrane helix</keyword>
<feature type="domain" description="Ricin B lectin" evidence="18">
    <location>
        <begin position="391"/>
        <end position="475"/>
    </location>
</feature>
<keyword evidence="5 16" id="KW-0328">Glycosyltransferase</keyword>
<organism evidence="19 20">
    <name type="scientific">Trichoplax adhaerens</name>
    <name type="common">Trichoplax reptans</name>
    <dbReference type="NCBI Taxonomy" id="10228"/>
    <lineage>
        <taxon>Eukaryota</taxon>
        <taxon>Metazoa</taxon>
        <taxon>Placozoa</taxon>
        <taxon>Uniplacotomia</taxon>
        <taxon>Trichoplacea</taxon>
        <taxon>Trichoplacidae</taxon>
        <taxon>Trichoplax</taxon>
    </lineage>
</organism>
<dbReference type="FunFam" id="3.90.550.10:FF:000021">
    <property type="entry name" value="Polypeptide N-acetylgalactosaminyltransferase"/>
    <property type="match status" value="1"/>
</dbReference>
<dbReference type="GO" id="GO:0046872">
    <property type="term" value="F:metal ion binding"/>
    <property type="evidence" value="ECO:0007669"/>
    <property type="project" value="UniProtKB-KW"/>
</dbReference>
<keyword evidence="8" id="KW-0479">Metal-binding</keyword>
<dbReference type="PANTHER" id="PTHR11675:SF101">
    <property type="entry name" value="POLYPEPTIDE N-ACETYLGALACTOSAMINYLTRANSFERASE 5"/>
    <property type="match status" value="1"/>
</dbReference>
<dbReference type="eggNOG" id="KOG3736">
    <property type="taxonomic scope" value="Eukaryota"/>
</dbReference>
<keyword evidence="20" id="KW-1185">Reference proteome</keyword>
<keyword evidence="10" id="KW-0735">Signal-anchor</keyword>
<dbReference type="Proteomes" id="UP000009022">
    <property type="component" value="Unassembled WGS sequence"/>
</dbReference>